<organism evidence="1 2">
    <name type="scientific">Hymenobacter cavernae</name>
    <dbReference type="NCBI Taxonomy" id="2044852"/>
    <lineage>
        <taxon>Bacteria</taxon>
        <taxon>Pseudomonadati</taxon>
        <taxon>Bacteroidota</taxon>
        <taxon>Cytophagia</taxon>
        <taxon>Cytophagales</taxon>
        <taxon>Hymenobacteraceae</taxon>
        <taxon>Hymenobacter</taxon>
    </lineage>
</organism>
<evidence type="ECO:0000313" key="1">
    <source>
        <dbReference type="EMBL" id="GGF24845.1"/>
    </source>
</evidence>
<sequence length="69" mass="7730">MVTPIGRVYHHISTRDFSQSSDDVLSVTFNEAVEMLRQADARGDMTFLAYNLGLAGALFQRLQQVRNLG</sequence>
<dbReference type="Proteomes" id="UP000632273">
    <property type="component" value="Unassembled WGS sequence"/>
</dbReference>
<dbReference type="EMBL" id="BMHT01000008">
    <property type="protein sequence ID" value="GGF24845.1"/>
    <property type="molecule type" value="Genomic_DNA"/>
</dbReference>
<evidence type="ECO:0000313" key="2">
    <source>
        <dbReference type="Proteomes" id="UP000632273"/>
    </source>
</evidence>
<reference evidence="2" key="1">
    <citation type="journal article" date="2019" name="Int. J. Syst. Evol. Microbiol.">
        <title>The Global Catalogue of Microorganisms (GCM) 10K type strain sequencing project: providing services to taxonomists for standard genome sequencing and annotation.</title>
        <authorList>
            <consortium name="The Broad Institute Genomics Platform"/>
            <consortium name="The Broad Institute Genome Sequencing Center for Infectious Disease"/>
            <person name="Wu L."/>
            <person name="Ma J."/>
        </authorList>
    </citation>
    <scope>NUCLEOTIDE SEQUENCE [LARGE SCALE GENOMIC DNA]</scope>
    <source>
        <strain evidence="2">CGMCC 1.15197</strain>
    </source>
</reference>
<protein>
    <submittedName>
        <fullName evidence="1">Uncharacterized protein</fullName>
    </submittedName>
</protein>
<keyword evidence="2" id="KW-1185">Reference proteome</keyword>
<name>A0ABQ1UTJ2_9BACT</name>
<gene>
    <name evidence="1" type="ORF">GCM10011383_40510</name>
</gene>
<accession>A0ABQ1UTJ2</accession>
<proteinExistence type="predicted"/>
<comment type="caution">
    <text evidence="1">The sequence shown here is derived from an EMBL/GenBank/DDBJ whole genome shotgun (WGS) entry which is preliminary data.</text>
</comment>